<evidence type="ECO:0000256" key="1">
    <source>
        <dbReference type="ARBA" id="ARBA00023860"/>
    </source>
</evidence>
<keyword evidence="4" id="KW-1185">Reference proteome</keyword>
<dbReference type="OMA" id="CKTTRHC"/>
<dbReference type="AlphaFoldDB" id="A0A8S1LMU9"/>
<name>A0A8S1LMU9_PARPR</name>
<comment type="caution">
    <text evidence="3">The sequence shown here is derived from an EMBL/GenBank/DDBJ whole genome shotgun (WGS) entry which is preliminary data.</text>
</comment>
<dbReference type="Pfam" id="PF00069">
    <property type="entry name" value="Pkinase"/>
    <property type="match status" value="1"/>
</dbReference>
<dbReference type="GO" id="GO:0004672">
    <property type="term" value="F:protein kinase activity"/>
    <property type="evidence" value="ECO:0007669"/>
    <property type="project" value="InterPro"/>
</dbReference>
<dbReference type="PROSITE" id="PS50011">
    <property type="entry name" value="PROTEIN_KINASE_DOM"/>
    <property type="match status" value="1"/>
</dbReference>
<dbReference type="GO" id="GO:0005524">
    <property type="term" value="F:ATP binding"/>
    <property type="evidence" value="ECO:0007669"/>
    <property type="project" value="InterPro"/>
</dbReference>
<sequence length="344" mass="40367">MICNNDTFKMFTIKKIIYENENQKIYLANIKDKFKVIVLKVEIDDQKCLQTQYKILNFLKFVLGVPQILNYGFTVDEKFYYSIDYYDKSVSNILKQYGTLSLQSVLSIGLSLLRILSAIHRQEIIYSNICPENIVFSKEGLDHDSKIHLIGFGQAFLKYDKPKKILNKDFFPYQSCLSHNNHILYKKDDLESLGYLLIKLRKGTLPWELLPQQLMNKKKFECLKSNEIFKGLPYEFRLYFKQLEQCNDEPKHQYFIKLLNAIMFKYCKTTRHCIQELNQLTPISEASVETITSIDSLYLSRRSAMLSNVSSVNLLTNTELDSSIEEKLKKLELITKQYKLISNL</sequence>
<protein>
    <recommendedName>
        <fullName evidence="1">Casein kinase I</fullName>
    </recommendedName>
</protein>
<accession>A0A8S1LMU9</accession>
<proteinExistence type="predicted"/>
<dbReference type="InterPro" id="IPR000719">
    <property type="entry name" value="Prot_kinase_dom"/>
</dbReference>
<gene>
    <name evidence="3" type="ORF">PPRIM_AZ9-3.1.T0380160</name>
</gene>
<evidence type="ECO:0000259" key="2">
    <source>
        <dbReference type="PROSITE" id="PS50011"/>
    </source>
</evidence>
<evidence type="ECO:0000313" key="4">
    <source>
        <dbReference type="Proteomes" id="UP000688137"/>
    </source>
</evidence>
<organism evidence="3 4">
    <name type="scientific">Paramecium primaurelia</name>
    <dbReference type="NCBI Taxonomy" id="5886"/>
    <lineage>
        <taxon>Eukaryota</taxon>
        <taxon>Sar</taxon>
        <taxon>Alveolata</taxon>
        <taxon>Ciliophora</taxon>
        <taxon>Intramacronucleata</taxon>
        <taxon>Oligohymenophorea</taxon>
        <taxon>Peniculida</taxon>
        <taxon>Parameciidae</taxon>
        <taxon>Paramecium</taxon>
    </lineage>
</organism>
<dbReference type="EMBL" id="CAJJDM010000037">
    <property type="protein sequence ID" value="CAD8065886.1"/>
    <property type="molecule type" value="Genomic_DNA"/>
</dbReference>
<feature type="domain" description="Protein kinase" evidence="2">
    <location>
        <begin position="1"/>
        <end position="299"/>
    </location>
</feature>
<evidence type="ECO:0000313" key="3">
    <source>
        <dbReference type="EMBL" id="CAD8065886.1"/>
    </source>
</evidence>
<dbReference type="PANTHER" id="PTHR11909">
    <property type="entry name" value="CASEIN KINASE-RELATED"/>
    <property type="match status" value="1"/>
</dbReference>
<dbReference type="SMART" id="SM00220">
    <property type="entry name" value="S_TKc"/>
    <property type="match status" value="1"/>
</dbReference>
<reference evidence="3" key="1">
    <citation type="submission" date="2021-01" db="EMBL/GenBank/DDBJ databases">
        <authorList>
            <consortium name="Genoscope - CEA"/>
            <person name="William W."/>
        </authorList>
    </citation>
    <scope>NUCLEOTIDE SEQUENCE</scope>
</reference>
<dbReference type="InterPro" id="IPR050235">
    <property type="entry name" value="CK1_Ser-Thr_kinase"/>
</dbReference>
<dbReference type="Proteomes" id="UP000688137">
    <property type="component" value="Unassembled WGS sequence"/>
</dbReference>